<comment type="similarity">
    <text evidence="2">Belongs to the ITIH family.</text>
</comment>
<dbReference type="PANTHER" id="PTHR10338:SF108">
    <property type="entry name" value="INTER-ALPHA-TRYPSIN INHIBITOR HEAVY CHAIN H4-LIKE PROTEIN"/>
    <property type="match status" value="1"/>
</dbReference>
<dbReference type="PROSITE" id="PS50234">
    <property type="entry name" value="VWFA"/>
    <property type="match status" value="1"/>
</dbReference>
<keyword evidence="7" id="KW-0325">Glycoprotein</keyword>
<evidence type="ECO:0000313" key="12">
    <source>
        <dbReference type="EMBL" id="OWF34666.1"/>
    </source>
</evidence>
<dbReference type="Gene3D" id="3.40.50.410">
    <property type="entry name" value="von Willebrand factor, type A domain"/>
    <property type="match status" value="1"/>
</dbReference>
<dbReference type="Pfam" id="PF06668">
    <property type="entry name" value="ITI_HC_C"/>
    <property type="match status" value="1"/>
</dbReference>
<dbReference type="PROSITE" id="PS51468">
    <property type="entry name" value="VIT"/>
    <property type="match status" value="1"/>
</dbReference>
<dbReference type="Proteomes" id="UP000242188">
    <property type="component" value="Unassembled WGS sequence"/>
</dbReference>
<keyword evidence="3" id="KW-0964">Secreted</keyword>
<dbReference type="InterPro" id="IPR002035">
    <property type="entry name" value="VWF_A"/>
</dbReference>
<evidence type="ECO:0000313" key="13">
    <source>
        <dbReference type="Proteomes" id="UP000242188"/>
    </source>
</evidence>
<organism evidence="12 13">
    <name type="scientific">Mizuhopecten yessoensis</name>
    <name type="common">Japanese scallop</name>
    <name type="synonym">Patinopecten yessoensis</name>
    <dbReference type="NCBI Taxonomy" id="6573"/>
    <lineage>
        <taxon>Eukaryota</taxon>
        <taxon>Metazoa</taxon>
        <taxon>Spiralia</taxon>
        <taxon>Lophotrochozoa</taxon>
        <taxon>Mollusca</taxon>
        <taxon>Bivalvia</taxon>
        <taxon>Autobranchia</taxon>
        <taxon>Pteriomorphia</taxon>
        <taxon>Pectinida</taxon>
        <taxon>Pectinoidea</taxon>
        <taxon>Pectinidae</taxon>
        <taxon>Mizuhopecten</taxon>
    </lineage>
</organism>
<evidence type="ECO:0000256" key="1">
    <source>
        <dbReference type="ARBA" id="ARBA00004613"/>
    </source>
</evidence>
<dbReference type="GO" id="GO:0005576">
    <property type="term" value="C:extracellular region"/>
    <property type="evidence" value="ECO:0007669"/>
    <property type="project" value="UniProtKB-SubCell"/>
</dbReference>
<evidence type="ECO:0000256" key="6">
    <source>
        <dbReference type="ARBA" id="ARBA00022900"/>
    </source>
</evidence>
<gene>
    <name evidence="12" type="ORF">KP79_PYT11435</name>
</gene>
<dbReference type="GO" id="GO:0004867">
    <property type="term" value="F:serine-type endopeptidase inhibitor activity"/>
    <property type="evidence" value="ECO:0007669"/>
    <property type="project" value="UniProtKB-KW"/>
</dbReference>
<evidence type="ECO:0000256" key="2">
    <source>
        <dbReference type="ARBA" id="ARBA00010158"/>
    </source>
</evidence>
<dbReference type="InterPro" id="IPR036465">
    <property type="entry name" value="vWFA_dom_sf"/>
</dbReference>
<feature type="domain" description="VIT" evidence="11">
    <location>
        <begin position="21"/>
        <end position="151"/>
    </location>
</feature>
<evidence type="ECO:0000259" key="11">
    <source>
        <dbReference type="PROSITE" id="PS51468"/>
    </source>
</evidence>
<keyword evidence="13" id="KW-1185">Reference proteome</keyword>
<accession>A0A210PDX9</accession>
<evidence type="ECO:0000256" key="4">
    <source>
        <dbReference type="ARBA" id="ARBA00022690"/>
    </source>
</evidence>
<dbReference type="PANTHER" id="PTHR10338">
    <property type="entry name" value="INTER-ALPHA-TRYPSIN INHIBITOR HEAVY CHAIN FAMILY MEMBER"/>
    <property type="match status" value="1"/>
</dbReference>
<feature type="domain" description="VWFA" evidence="10">
    <location>
        <begin position="282"/>
        <end position="462"/>
    </location>
</feature>
<evidence type="ECO:0000256" key="3">
    <source>
        <dbReference type="ARBA" id="ARBA00022525"/>
    </source>
</evidence>
<sequence length="919" mass="103191">MELRQLVTLCFVYMALVPDACAGINNLIDGFQRGPSITSLHIRSDIRFRFATTTVYSSIANADIADHETTFDVTLPDAAYITNFTLEIGGVVYPGVIKEREAAKSQYDKAKKKGQSAGHIATNKPRDTNRFKVSLNIAAQTKIKFTLTYNELLQRRRGSYDHTIYIRPRQIVNDFRVEVYIQESRQITYLRVPPLRDDVLINYNSIEQNRLAQVSRPSSTSAHIVYEPSTEEQSLVSQQGLSGLFVVEYDVDRRLDAGDVLVVNGYFVHFFAPHGLDRMRRRILFILDTSGSMVGTKMKQMQTAMIEILDDLHEGDKFNIIEFDGNVQKWQDGISAVPVTQESIESAKQYVKGLVADGWTNIDGAVMQGIKDILADSMDESVPIVIFLTDGEPTTGEMNVNKILANIKTRNTEGVPVFSLSFGDGADFDFLKRLSLQNNGFARKIYEASDADIQLTGFYDEVSSVLVSNVTFRYLDDTVIKNTVSNVIFPNYFAGSELVVTGQLMDTAMTDIPVSIFGESSNGLLELRSSGNTILNDMELTSFDDDSQPTVNFTDIAEKIWAYVNIKQLLDERLRETNQTIRDEIKERATQLALKYNFVTPLTSMVVTKPEQETMVDPNEVEKANQSAWQSGANPGQALIGKSPSFVDSDPHFIVHVKGLDTSVCFDIMGQPGDRLNLVSDDVSGISVTAAIISNKDTPRSRRKRKGGSADQIKETTKTYLGEIRIEGLKTKLSFTPTNWTMDGQRYAWKSSEALKSHRTKVVTDGTGQQIAIIFPNKVLLLVIRHMRTKSQLRMGKVPFLGFYIVEEKGFSWHTHGILGQLLHRRISLRKTKKVDGKTRGKLLVKGNTKKTRKLTATLGTRLNLATNRDTPCWMVQRNGKKLLDGSYRDYLVRDKNSTVTSKRKGRRKRIMKRISGSQ</sequence>
<keyword evidence="5 9" id="KW-0732">Signal</keyword>
<evidence type="ECO:0000256" key="7">
    <source>
        <dbReference type="ARBA" id="ARBA00023180"/>
    </source>
</evidence>
<proteinExistence type="inferred from homology"/>
<dbReference type="Pfam" id="PF00092">
    <property type="entry name" value="VWA"/>
    <property type="match status" value="1"/>
</dbReference>
<dbReference type="GO" id="GO:0030212">
    <property type="term" value="P:hyaluronan metabolic process"/>
    <property type="evidence" value="ECO:0007669"/>
    <property type="project" value="InterPro"/>
</dbReference>
<dbReference type="InterPro" id="IPR013694">
    <property type="entry name" value="VIT"/>
</dbReference>
<evidence type="ECO:0000259" key="10">
    <source>
        <dbReference type="PROSITE" id="PS50234"/>
    </source>
</evidence>
<dbReference type="SMART" id="SM00609">
    <property type="entry name" value="VIT"/>
    <property type="match status" value="1"/>
</dbReference>
<dbReference type="Pfam" id="PF08487">
    <property type="entry name" value="VIT"/>
    <property type="match status" value="1"/>
</dbReference>
<feature type="region of interest" description="Disordered" evidence="8">
    <location>
        <begin position="898"/>
        <end position="919"/>
    </location>
</feature>
<evidence type="ECO:0000256" key="9">
    <source>
        <dbReference type="SAM" id="SignalP"/>
    </source>
</evidence>
<protein>
    <submittedName>
        <fullName evidence="12">Inter-alpha-trypsin inhibitor heavy chain H3</fullName>
    </submittedName>
</protein>
<comment type="caution">
    <text evidence="12">The sequence shown here is derived from an EMBL/GenBank/DDBJ whole genome shotgun (WGS) entry which is preliminary data.</text>
</comment>
<reference evidence="12 13" key="1">
    <citation type="journal article" date="2017" name="Nat. Ecol. Evol.">
        <title>Scallop genome provides insights into evolution of bilaterian karyotype and development.</title>
        <authorList>
            <person name="Wang S."/>
            <person name="Zhang J."/>
            <person name="Jiao W."/>
            <person name="Li J."/>
            <person name="Xun X."/>
            <person name="Sun Y."/>
            <person name="Guo X."/>
            <person name="Huan P."/>
            <person name="Dong B."/>
            <person name="Zhang L."/>
            <person name="Hu X."/>
            <person name="Sun X."/>
            <person name="Wang J."/>
            <person name="Zhao C."/>
            <person name="Wang Y."/>
            <person name="Wang D."/>
            <person name="Huang X."/>
            <person name="Wang R."/>
            <person name="Lv J."/>
            <person name="Li Y."/>
            <person name="Zhang Z."/>
            <person name="Liu B."/>
            <person name="Lu W."/>
            <person name="Hui Y."/>
            <person name="Liang J."/>
            <person name="Zhou Z."/>
            <person name="Hou R."/>
            <person name="Li X."/>
            <person name="Liu Y."/>
            <person name="Li H."/>
            <person name="Ning X."/>
            <person name="Lin Y."/>
            <person name="Zhao L."/>
            <person name="Xing Q."/>
            <person name="Dou J."/>
            <person name="Li Y."/>
            <person name="Mao J."/>
            <person name="Guo H."/>
            <person name="Dou H."/>
            <person name="Li T."/>
            <person name="Mu C."/>
            <person name="Jiang W."/>
            <person name="Fu Q."/>
            <person name="Fu X."/>
            <person name="Miao Y."/>
            <person name="Liu J."/>
            <person name="Yu Q."/>
            <person name="Li R."/>
            <person name="Liao H."/>
            <person name="Li X."/>
            <person name="Kong Y."/>
            <person name="Jiang Z."/>
            <person name="Chourrout D."/>
            <person name="Li R."/>
            <person name="Bao Z."/>
        </authorList>
    </citation>
    <scope>NUCLEOTIDE SEQUENCE [LARGE SCALE GENOMIC DNA]</scope>
    <source>
        <strain evidence="12 13">PY_sf001</strain>
    </source>
</reference>
<dbReference type="InterPro" id="IPR010600">
    <property type="entry name" value="ITI_HC_C"/>
</dbReference>
<comment type="subcellular location">
    <subcellularLocation>
        <location evidence="1">Secreted</location>
    </subcellularLocation>
</comment>
<evidence type="ECO:0000256" key="8">
    <source>
        <dbReference type="SAM" id="MobiDB-lite"/>
    </source>
</evidence>
<dbReference type="OrthoDB" id="299997at2759"/>
<name>A0A210PDX9_MIZYE</name>
<keyword evidence="4" id="KW-0646">Protease inhibitor</keyword>
<feature type="compositionally biased region" description="Basic residues" evidence="8">
    <location>
        <begin position="902"/>
        <end position="913"/>
    </location>
</feature>
<dbReference type="InterPro" id="IPR050934">
    <property type="entry name" value="ITIH"/>
</dbReference>
<feature type="chain" id="PRO_5012713256" evidence="9">
    <location>
        <begin position="23"/>
        <end position="919"/>
    </location>
</feature>
<dbReference type="SUPFAM" id="SSF53300">
    <property type="entry name" value="vWA-like"/>
    <property type="match status" value="1"/>
</dbReference>
<feature type="signal peptide" evidence="9">
    <location>
        <begin position="1"/>
        <end position="22"/>
    </location>
</feature>
<dbReference type="EMBL" id="NEDP02076751">
    <property type="protein sequence ID" value="OWF34666.1"/>
    <property type="molecule type" value="Genomic_DNA"/>
</dbReference>
<keyword evidence="6" id="KW-0722">Serine protease inhibitor</keyword>
<dbReference type="AlphaFoldDB" id="A0A210PDX9"/>
<dbReference type="SMART" id="SM00327">
    <property type="entry name" value="VWA"/>
    <property type="match status" value="1"/>
</dbReference>
<evidence type="ECO:0000256" key="5">
    <source>
        <dbReference type="ARBA" id="ARBA00022729"/>
    </source>
</evidence>